<dbReference type="SUPFAM" id="SSF54909">
    <property type="entry name" value="Dimeric alpha+beta barrel"/>
    <property type="match status" value="1"/>
</dbReference>
<accession>A0ABP7I7F3</accession>
<dbReference type="Gene3D" id="3.30.70.1060">
    <property type="entry name" value="Dimeric alpha+beta barrel"/>
    <property type="match status" value="1"/>
</dbReference>
<sequence length="134" mass="14750">MSPEFEERAMPRFMGFVRMEEGIGAPPQALFDAMDTYIGEQAQQGHFLDGGGLFGTEDAVNFVVRKGETTRVDGPYAEAKEVVGGWALLQYDSLEDAIAGQEEFAELHAKYWPDCEMVATLRQVSDEPPQAADA</sequence>
<dbReference type="InterPro" id="IPR005545">
    <property type="entry name" value="YCII"/>
</dbReference>
<dbReference type="InterPro" id="IPR011008">
    <property type="entry name" value="Dimeric_a/b-barrel"/>
</dbReference>
<reference evidence="4" key="1">
    <citation type="journal article" date="2019" name="Int. J. Syst. Evol. Microbiol.">
        <title>The Global Catalogue of Microorganisms (GCM) 10K type strain sequencing project: providing services to taxonomists for standard genome sequencing and annotation.</title>
        <authorList>
            <consortium name="The Broad Institute Genomics Platform"/>
            <consortium name="The Broad Institute Genome Sequencing Center for Infectious Disease"/>
            <person name="Wu L."/>
            <person name="Ma J."/>
        </authorList>
    </citation>
    <scope>NUCLEOTIDE SEQUENCE [LARGE SCALE GENOMIC DNA]</scope>
    <source>
        <strain evidence="4">JCM 16953</strain>
    </source>
</reference>
<protein>
    <submittedName>
        <fullName evidence="3">YciI family protein</fullName>
    </submittedName>
</protein>
<dbReference type="Proteomes" id="UP001501821">
    <property type="component" value="Unassembled WGS sequence"/>
</dbReference>
<feature type="domain" description="YCII-related" evidence="2">
    <location>
        <begin position="27"/>
        <end position="99"/>
    </location>
</feature>
<organism evidence="3 4">
    <name type="scientific">Nocardioides panacisoli</name>
    <dbReference type="NCBI Taxonomy" id="627624"/>
    <lineage>
        <taxon>Bacteria</taxon>
        <taxon>Bacillati</taxon>
        <taxon>Actinomycetota</taxon>
        <taxon>Actinomycetes</taxon>
        <taxon>Propionibacteriales</taxon>
        <taxon>Nocardioidaceae</taxon>
        <taxon>Nocardioides</taxon>
    </lineage>
</organism>
<keyword evidence="4" id="KW-1185">Reference proteome</keyword>
<gene>
    <name evidence="3" type="ORF">GCM10022242_12440</name>
</gene>
<comment type="caution">
    <text evidence="3">The sequence shown here is derived from an EMBL/GenBank/DDBJ whole genome shotgun (WGS) entry which is preliminary data.</text>
</comment>
<dbReference type="Pfam" id="PF03795">
    <property type="entry name" value="YCII"/>
    <property type="match status" value="1"/>
</dbReference>
<comment type="similarity">
    <text evidence="1">Belongs to the YciI family.</text>
</comment>
<dbReference type="PANTHER" id="PTHR35174">
    <property type="entry name" value="BLL7171 PROTEIN-RELATED"/>
    <property type="match status" value="1"/>
</dbReference>
<evidence type="ECO:0000313" key="4">
    <source>
        <dbReference type="Proteomes" id="UP001501821"/>
    </source>
</evidence>
<name>A0ABP7I7F3_9ACTN</name>
<dbReference type="EMBL" id="BAABAH010000003">
    <property type="protein sequence ID" value="GAA3811453.1"/>
    <property type="molecule type" value="Genomic_DNA"/>
</dbReference>
<evidence type="ECO:0000259" key="2">
    <source>
        <dbReference type="Pfam" id="PF03795"/>
    </source>
</evidence>
<evidence type="ECO:0000256" key="1">
    <source>
        <dbReference type="ARBA" id="ARBA00007689"/>
    </source>
</evidence>
<proteinExistence type="inferred from homology"/>
<evidence type="ECO:0000313" key="3">
    <source>
        <dbReference type="EMBL" id="GAA3811453.1"/>
    </source>
</evidence>